<evidence type="ECO:0000313" key="10">
    <source>
        <dbReference type="EMBL" id="SLN47294.1"/>
    </source>
</evidence>
<sequence length="468" mass="52828">MTLYNADKTDLRSDVLDDDYASEDLARDLPKFSFPNHERNPRHVYDAIHDELMLDGNSRQNLATFCTTWLEPEVRDLMAETVDKNMIDKDEYPQTAAIEERCVHMIADLWNAPQSAQTIGCSTTGSSEAAMLGGLAMKWRWRDKRRAEGKPTDKPNLICGPVQICWHKFCRYWDIEIREIPMEGDRLIMTPEEVIKRCDENTIGVVPTLGVTFTGQYEPVAEVSAALDNLQAETGLDIPIHVDGASGAFLAPFCDPILKWDFRLERVVSINASGHKFGLAPLGVGWVVWRDQEHLPKDLIFEVNYLGGNIPTFALNFSRPGGEIICQYYNFLRLGREGYRKIQSACYSTAQALAHQIEKIGPFEMLYDGTGGMPALCWSIKEGADVPYTLFDLADRLRSRGWLVPAYAMPPNREDMAIQRIIVRHGFGRDLADLLVEDMVRAIEHLTKHSPSKSLGREDATVHDHSGR</sequence>
<evidence type="ECO:0000256" key="7">
    <source>
        <dbReference type="PIRSR" id="PIRSR602129-50"/>
    </source>
</evidence>
<dbReference type="Proteomes" id="UP000193061">
    <property type="component" value="Unassembled WGS sequence"/>
</dbReference>
<dbReference type="Pfam" id="PF00282">
    <property type="entry name" value="Pyridoxal_deC"/>
    <property type="match status" value="1"/>
</dbReference>
<dbReference type="GO" id="GO:0006538">
    <property type="term" value="P:L-glutamate catabolic process"/>
    <property type="evidence" value="ECO:0007669"/>
    <property type="project" value="TreeGrafter"/>
</dbReference>
<dbReference type="Gene3D" id="4.10.280.50">
    <property type="match status" value="1"/>
</dbReference>
<evidence type="ECO:0000256" key="5">
    <source>
        <dbReference type="ARBA" id="ARBA00023239"/>
    </source>
</evidence>
<dbReference type="Gene3D" id="3.90.1150.160">
    <property type="match status" value="1"/>
</dbReference>
<comment type="similarity">
    <text evidence="2 8">Belongs to the group II decarboxylase family.</text>
</comment>
<keyword evidence="11" id="KW-1185">Reference proteome</keyword>
<dbReference type="RefSeq" id="WP_085805854.1">
    <property type="nucleotide sequence ID" value="NZ_FWFX01000006.1"/>
</dbReference>
<keyword evidence="5 8" id="KW-0456">Lyase</keyword>
<dbReference type="SUPFAM" id="SSF53383">
    <property type="entry name" value="PLP-dependent transferases"/>
    <property type="match status" value="1"/>
</dbReference>
<dbReference type="OrthoDB" id="9803665at2"/>
<protein>
    <recommendedName>
        <fullName evidence="3 9">Glutamate decarboxylase</fullName>
        <ecNumber evidence="3 9">4.1.1.15</ecNumber>
    </recommendedName>
</protein>
<dbReference type="InterPro" id="IPR015421">
    <property type="entry name" value="PyrdxlP-dep_Trfase_major"/>
</dbReference>
<dbReference type="EC" id="4.1.1.15" evidence="3 9"/>
<evidence type="ECO:0000256" key="3">
    <source>
        <dbReference type="ARBA" id="ARBA00012421"/>
    </source>
</evidence>
<evidence type="ECO:0000256" key="1">
    <source>
        <dbReference type="ARBA" id="ARBA00001933"/>
    </source>
</evidence>
<evidence type="ECO:0000256" key="9">
    <source>
        <dbReference type="RuleBase" id="RU361171"/>
    </source>
</evidence>
<dbReference type="AlphaFoldDB" id="A0A1X6ZEG0"/>
<dbReference type="FunFam" id="3.40.640.10:FF:000017">
    <property type="entry name" value="Glutamate decarboxylase"/>
    <property type="match status" value="1"/>
</dbReference>
<evidence type="ECO:0000313" key="11">
    <source>
        <dbReference type="Proteomes" id="UP000193061"/>
    </source>
</evidence>
<name>A0A1X6ZEG0_9RHOB</name>
<dbReference type="GO" id="GO:0030170">
    <property type="term" value="F:pyridoxal phosphate binding"/>
    <property type="evidence" value="ECO:0007669"/>
    <property type="project" value="InterPro"/>
</dbReference>
<dbReference type="PANTHER" id="PTHR43321:SF3">
    <property type="entry name" value="GLUTAMATE DECARBOXYLASE"/>
    <property type="match status" value="1"/>
</dbReference>
<dbReference type="InterPro" id="IPR015424">
    <property type="entry name" value="PyrdxlP-dep_Trfase"/>
</dbReference>
<reference evidence="10 11" key="1">
    <citation type="submission" date="2017-03" db="EMBL/GenBank/DDBJ databases">
        <authorList>
            <person name="Afonso C.L."/>
            <person name="Miller P.J."/>
            <person name="Scott M.A."/>
            <person name="Spackman E."/>
            <person name="Goraichik I."/>
            <person name="Dimitrov K.M."/>
            <person name="Suarez D.L."/>
            <person name="Swayne D.E."/>
        </authorList>
    </citation>
    <scope>NUCLEOTIDE SEQUENCE [LARGE SCALE GENOMIC DNA]</scope>
    <source>
        <strain evidence="10 11">CECT 7450</strain>
    </source>
</reference>
<evidence type="ECO:0000256" key="2">
    <source>
        <dbReference type="ARBA" id="ARBA00009533"/>
    </source>
</evidence>
<evidence type="ECO:0000256" key="4">
    <source>
        <dbReference type="ARBA" id="ARBA00022898"/>
    </source>
</evidence>
<dbReference type="PANTHER" id="PTHR43321">
    <property type="entry name" value="GLUTAMATE DECARBOXYLASE"/>
    <property type="match status" value="1"/>
</dbReference>
<accession>A0A1X6ZEG0</accession>
<comment type="cofactor">
    <cofactor evidence="1 7 8">
        <name>pyridoxal 5'-phosphate</name>
        <dbReference type="ChEBI" id="CHEBI:597326"/>
    </cofactor>
</comment>
<dbReference type="NCBIfam" id="TIGR01788">
    <property type="entry name" value="Glu-decarb-GAD"/>
    <property type="match status" value="1"/>
</dbReference>
<gene>
    <name evidence="10" type="primary">gadB</name>
    <name evidence="10" type="ORF">ROA7450_02346</name>
</gene>
<organism evidence="10 11">
    <name type="scientific">Roseovarius albus</name>
    <dbReference type="NCBI Taxonomy" id="1247867"/>
    <lineage>
        <taxon>Bacteria</taxon>
        <taxon>Pseudomonadati</taxon>
        <taxon>Pseudomonadota</taxon>
        <taxon>Alphaproteobacteria</taxon>
        <taxon>Rhodobacterales</taxon>
        <taxon>Roseobacteraceae</taxon>
        <taxon>Roseovarius</taxon>
    </lineage>
</organism>
<dbReference type="Gene3D" id="3.40.640.10">
    <property type="entry name" value="Type I PLP-dependent aspartate aminotransferase-like (Major domain)"/>
    <property type="match status" value="1"/>
</dbReference>
<dbReference type="InterPro" id="IPR010107">
    <property type="entry name" value="Glutamate_decarboxylase"/>
</dbReference>
<dbReference type="GO" id="GO:0004351">
    <property type="term" value="F:glutamate decarboxylase activity"/>
    <property type="evidence" value="ECO:0007669"/>
    <property type="project" value="UniProtKB-EC"/>
</dbReference>
<keyword evidence="9" id="KW-0210">Decarboxylase</keyword>
<feature type="modified residue" description="N6-(pyridoxal phosphate)lysine" evidence="7">
    <location>
        <position position="276"/>
    </location>
</feature>
<dbReference type="EMBL" id="FWFX01000006">
    <property type="protein sequence ID" value="SLN47294.1"/>
    <property type="molecule type" value="Genomic_DNA"/>
</dbReference>
<dbReference type="GO" id="GO:0005829">
    <property type="term" value="C:cytosol"/>
    <property type="evidence" value="ECO:0007669"/>
    <property type="project" value="TreeGrafter"/>
</dbReference>
<dbReference type="FunFam" id="4.10.280.50:FF:000001">
    <property type="entry name" value="Glutamate decarboxylase"/>
    <property type="match status" value="1"/>
</dbReference>
<evidence type="ECO:0000256" key="8">
    <source>
        <dbReference type="RuleBase" id="RU000382"/>
    </source>
</evidence>
<evidence type="ECO:0000256" key="6">
    <source>
        <dbReference type="ARBA" id="ARBA00048868"/>
    </source>
</evidence>
<dbReference type="InterPro" id="IPR002129">
    <property type="entry name" value="PyrdxlP-dep_de-COase"/>
</dbReference>
<comment type="catalytic activity">
    <reaction evidence="6 9">
        <text>L-glutamate + H(+) = 4-aminobutanoate + CO2</text>
        <dbReference type="Rhea" id="RHEA:17785"/>
        <dbReference type="ChEBI" id="CHEBI:15378"/>
        <dbReference type="ChEBI" id="CHEBI:16526"/>
        <dbReference type="ChEBI" id="CHEBI:29985"/>
        <dbReference type="ChEBI" id="CHEBI:59888"/>
        <dbReference type="EC" id="4.1.1.15"/>
    </reaction>
</comment>
<proteinExistence type="inferred from homology"/>
<keyword evidence="4 7" id="KW-0663">Pyridoxal phosphate</keyword>